<keyword evidence="2" id="KW-1185">Reference proteome</keyword>
<feature type="non-terminal residue" evidence="1">
    <location>
        <position position="1"/>
    </location>
</feature>
<name>A0ABY7DN65_MYAAR</name>
<protein>
    <submittedName>
        <fullName evidence="1">Uncharacterized protein</fullName>
    </submittedName>
</protein>
<proteinExistence type="predicted"/>
<dbReference type="EMBL" id="CP111013">
    <property type="protein sequence ID" value="WAQ96440.1"/>
    <property type="molecule type" value="Genomic_DNA"/>
</dbReference>
<feature type="non-terminal residue" evidence="1">
    <location>
        <position position="205"/>
    </location>
</feature>
<evidence type="ECO:0000313" key="2">
    <source>
        <dbReference type="Proteomes" id="UP001164746"/>
    </source>
</evidence>
<accession>A0ABY7DN65</accession>
<evidence type="ECO:0000313" key="1">
    <source>
        <dbReference type="EMBL" id="WAQ96440.1"/>
    </source>
</evidence>
<gene>
    <name evidence="1" type="ORF">MAR_029130</name>
</gene>
<sequence>IAVLGEVDFIHLPPEKCFVPFDDFVDKVVGNYYTSVYVMRAGAVGRGVKEPRDLGQRSSYIWKMMPDGRVQRSTGHWVISSQSCHTIRDFWPRGSCDKANFHRIGSPKPGQKVPMRQSEVLISCDPENYLIRVACEPADLAPGSPCLQGAAQILIRDRREDSDGDGFFDENPDYSGTDWCKIDRLIEACMHTKLVDWQWHPYRRE</sequence>
<organism evidence="1 2">
    <name type="scientific">Mya arenaria</name>
    <name type="common">Soft-shell clam</name>
    <dbReference type="NCBI Taxonomy" id="6604"/>
    <lineage>
        <taxon>Eukaryota</taxon>
        <taxon>Metazoa</taxon>
        <taxon>Spiralia</taxon>
        <taxon>Lophotrochozoa</taxon>
        <taxon>Mollusca</taxon>
        <taxon>Bivalvia</taxon>
        <taxon>Autobranchia</taxon>
        <taxon>Heteroconchia</taxon>
        <taxon>Euheterodonta</taxon>
        <taxon>Imparidentia</taxon>
        <taxon>Neoheterodontei</taxon>
        <taxon>Myida</taxon>
        <taxon>Myoidea</taxon>
        <taxon>Myidae</taxon>
        <taxon>Mya</taxon>
    </lineage>
</organism>
<reference evidence="1" key="1">
    <citation type="submission" date="2022-11" db="EMBL/GenBank/DDBJ databases">
        <title>Centuries of genome instability and evolution in soft-shell clam transmissible cancer (bioRxiv).</title>
        <authorList>
            <person name="Hart S.F.M."/>
            <person name="Yonemitsu M.A."/>
            <person name="Giersch R.M."/>
            <person name="Beal B.F."/>
            <person name="Arriagada G."/>
            <person name="Davis B.W."/>
            <person name="Ostrander E.A."/>
            <person name="Goff S.P."/>
            <person name="Metzger M.J."/>
        </authorList>
    </citation>
    <scope>NUCLEOTIDE SEQUENCE</scope>
    <source>
        <strain evidence="1">MELC-2E11</strain>
        <tissue evidence="1">Siphon/mantle</tissue>
    </source>
</reference>
<dbReference type="Proteomes" id="UP001164746">
    <property type="component" value="Chromosome 2"/>
</dbReference>